<evidence type="ECO:0000313" key="3">
    <source>
        <dbReference type="Proteomes" id="UP000595636"/>
    </source>
</evidence>
<dbReference type="AlphaFoldDB" id="A0A7T7RE12"/>
<feature type="transmembrane region" description="Helical" evidence="1">
    <location>
        <begin position="148"/>
        <end position="170"/>
    </location>
</feature>
<evidence type="ECO:0000256" key="1">
    <source>
        <dbReference type="SAM" id="Phobius"/>
    </source>
</evidence>
<reference evidence="2 3" key="1">
    <citation type="submission" date="2020-12" db="EMBL/GenBank/DDBJ databases">
        <title>A novel species.</title>
        <authorList>
            <person name="Li K."/>
        </authorList>
    </citation>
    <scope>NUCLEOTIDE SEQUENCE [LARGE SCALE GENOMIC DNA]</scope>
    <source>
        <strain evidence="2 3">ZYC-3</strain>
    </source>
</reference>
<sequence>MTTAPPTPPDTDAAAFVAALRRLKAWSGLSYRRLERRAAEEGHCLPYSTAASMLGRERLPREELVAAFVAACGVRGAEAEAWLDARTDIACGPAPALMPVTGPEPGPGTVHGHGSVPGPVDVTPASVPAVVAPLKTAPARARPWRTRLTLVGAAALVTALLGGATASGVFTDDEEVRETRTTVRL</sequence>
<proteinExistence type="predicted"/>
<accession>A0A7T7RE12</accession>
<protein>
    <recommendedName>
        <fullName evidence="4">Helix-turn-helix domain-containing protein</fullName>
    </recommendedName>
</protein>
<keyword evidence="1" id="KW-0472">Membrane</keyword>
<dbReference type="RefSeq" id="WP_200398052.1">
    <property type="nucleotide sequence ID" value="NZ_CP066831.1"/>
</dbReference>
<dbReference type="Proteomes" id="UP000595636">
    <property type="component" value="Chromosome"/>
</dbReference>
<dbReference type="KEGG" id="slf:JEQ17_29960"/>
<name>A0A7T7RE12_9ACTN</name>
<gene>
    <name evidence="2" type="ORF">JEQ17_29960</name>
</gene>
<keyword evidence="1" id="KW-0812">Transmembrane</keyword>
<organism evidence="2 3">
    <name type="scientific">Streptomyces liliifuscus</name>
    <dbReference type="NCBI Taxonomy" id="2797636"/>
    <lineage>
        <taxon>Bacteria</taxon>
        <taxon>Bacillati</taxon>
        <taxon>Actinomycetota</taxon>
        <taxon>Actinomycetes</taxon>
        <taxon>Kitasatosporales</taxon>
        <taxon>Streptomycetaceae</taxon>
        <taxon>Streptomyces</taxon>
    </lineage>
</organism>
<keyword evidence="1" id="KW-1133">Transmembrane helix</keyword>
<dbReference type="EMBL" id="CP066831">
    <property type="protein sequence ID" value="QQM43216.1"/>
    <property type="molecule type" value="Genomic_DNA"/>
</dbReference>
<evidence type="ECO:0000313" key="2">
    <source>
        <dbReference type="EMBL" id="QQM43216.1"/>
    </source>
</evidence>
<keyword evidence="3" id="KW-1185">Reference proteome</keyword>
<evidence type="ECO:0008006" key="4">
    <source>
        <dbReference type="Google" id="ProtNLM"/>
    </source>
</evidence>